<reference evidence="7 8" key="1">
    <citation type="submission" date="2019-03" db="EMBL/GenBank/DDBJ databases">
        <title>Sequencing 23 genomes of Wallemia ichthyophaga.</title>
        <authorList>
            <person name="Gostincar C."/>
        </authorList>
    </citation>
    <scope>NUCLEOTIDE SEQUENCE [LARGE SCALE GENOMIC DNA]</scope>
    <source>
        <strain evidence="7 8">EXF-8621</strain>
    </source>
</reference>
<evidence type="ECO:0000256" key="2">
    <source>
        <dbReference type="ARBA" id="ARBA00010239"/>
    </source>
</evidence>
<evidence type="ECO:0000313" key="8">
    <source>
        <dbReference type="Proteomes" id="UP000306954"/>
    </source>
</evidence>
<evidence type="ECO:0000256" key="5">
    <source>
        <dbReference type="ARBA" id="ARBA00023242"/>
    </source>
</evidence>
<dbReference type="AlphaFoldDB" id="A0A4T0I3H9"/>
<dbReference type="Proteomes" id="UP000306954">
    <property type="component" value="Unassembled WGS sequence"/>
</dbReference>
<sequence>MQRHNIDENNRQSVISWDIKDDSYVQHLGRDTQRYSNIAKSSVKQHSIDNYNELKPSYQWFERPDKDNPLEFDSKVKLLYPKDSNDLVDQLRSKMSISSPIRLHKFHYKDAAQVNEELVPIRLDFDLDYLKLKEVFCYNLKEPHLSPKLLAVSLCHDFGLNEVTAAHLIEKSINDQLDEWKSFVHEYSSIHSPSTSTNTQGTLNNSDCEWWQAFKDNNIPEKYDDQVKSVKDEKFIHEDIRILIKLDIIHTPHHLIDQFEWPLFTTLQPNAPELFAVNFAAEMGLPGEFVTSISHNIREQSSFYLKSLSRLNYPILNGNSVEGIPDDELRKSFLPHLSEHSIERSTKDSIDHTPKLDLLSHEDIINYEKELEKESKRRKRAQRNRRSNLTLLPQDREPIKTYRTPPKFPETFISVPHSFLKEQPIAINQQTQQNQQLSTNYPRRAAAAKASLNISSSAQAELAEIDNNAEDEDYGADDSQFDNFTSTMEFDEHENKYVKKPMQLQPFDQSKMAITKRPRFIENIPTKLEYTPTSRLRPDAKIFVSNQEKPNNLMKFGHGKAFRGELSPGTEVKKLSAATLSIYSYFSTENQHENMINGVWHCSNCGVPEMFAIGRRKGPMGDKSLCGDCGKYLHKIRKNKPVIYNNDIEYHRNLRLQVEKEAEERLNNQKTNAQRYRKELKASRQAQKVAKEAEHLDYYSQNKRKQIIDDSDEDDSFDFGKRNKHKSYDDDDDDESYNEDDDIGAPSRPQRVRKVPSHQARSPSSSQSEANGDTTRLSVDRPTRQSASTPQWLTDAARLLRHRYPNDRFVIIDKPPQSADGSPEWRIKCLDCPGKMYTPGPGLNVENFEKHLKNRQHKQKVGIRLGFPMGNNGISPIGQPSVLSPSQPVISPISHPLQLQSQPASRPPSSQQQHPQHVQHQQHLKASPMYPTMGMPMSQSPAQQTDVLAAAMYQSHSQNLNHGHHSIPHSQSITPQPQPPPIHHQPQSSIHAMQEAPTQSQHHHLYNHQQFVNIPHETARPAESIPSSLDISSMDMNLIGMPSFDFESGIGGNEHAGSGTY</sequence>
<feature type="compositionally biased region" description="Acidic residues" evidence="6">
    <location>
        <begin position="729"/>
        <end position="743"/>
    </location>
</feature>
<proteinExistence type="inferred from homology"/>
<dbReference type="InterPro" id="IPR006939">
    <property type="entry name" value="SNF5"/>
</dbReference>
<feature type="compositionally biased region" description="Low complexity" evidence="6">
    <location>
        <begin position="898"/>
        <end position="921"/>
    </location>
</feature>
<evidence type="ECO:0000256" key="6">
    <source>
        <dbReference type="SAM" id="MobiDB-lite"/>
    </source>
</evidence>
<evidence type="ECO:0008006" key="9">
    <source>
        <dbReference type="Google" id="ProtNLM"/>
    </source>
</evidence>
<organism evidence="7 8">
    <name type="scientific">Wallemia ichthyophaga</name>
    <dbReference type="NCBI Taxonomy" id="245174"/>
    <lineage>
        <taxon>Eukaryota</taxon>
        <taxon>Fungi</taxon>
        <taxon>Dikarya</taxon>
        <taxon>Basidiomycota</taxon>
        <taxon>Wallemiomycotina</taxon>
        <taxon>Wallemiomycetes</taxon>
        <taxon>Wallemiales</taxon>
        <taxon>Wallemiaceae</taxon>
        <taxon>Wallemia</taxon>
    </lineage>
</organism>
<gene>
    <name evidence="7" type="ORF">E3P90_02745</name>
</gene>
<evidence type="ECO:0000313" key="7">
    <source>
        <dbReference type="EMBL" id="TIB10669.1"/>
    </source>
</evidence>
<dbReference type="PANTHER" id="PTHR10019">
    <property type="entry name" value="SNF5"/>
    <property type="match status" value="1"/>
</dbReference>
<dbReference type="GO" id="GO:0000228">
    <property type="term" value="C:nuclear chromosome"/>
    <property type="evidence" value="ECO:0007669"/>
    <property type="project" value="InterPro"/>
</dbReference>
<feature type="region of interest" description="Disordered" evidence="6">
    <location>
        <begin position="372"/>
        <end position="407"/>
    </location>
</feature>
<dbReference type="GO" id="GO:0006338">
    <property type="term" value="P:chromatin remodeling"/>
    <property type="evidence" value="ECO:0007669"/>
    <property type="project" value="InterPro"/>
</dbReference>
<comment type="similarity">
    <text evidence="2">Belongs to the SNF5 family.</text>
</comment>
<feature type="region of interest" description="Disordered" evidence="6">
    <location>
        <begin position="959"/>
        <end position="1001"/>
    </location>
</feature>
<feature type="region of interest" description="Disordered" evidence="6">
    <location>
        <begin position="665"/>
        <end position="791"/>
    </location>
</feature>
<feature type="region of interest" description="Disordered" evidence="6">
    <location>
        <begin position="876"/>
        <end position="941"/>
    </location>
</feature>
<evidence type="ECO:0000256" key="3">
    <source>
        <dbReference type="ARBA" id="ARBA00023015"/>
    </source>
</evidence>
<protein>
    <recommendedName>
        <fullName evidence="9">SWI/SNF chromatin-remodeling complex subunit snf5</fullName>
    </recommendedName>
</protein>
<comment type="caution">
    <text evidence="7">The sequence shown here is derived from an EMBL/GenBank/DDBJ whole genome shotgun (WGS) entry which is preliminary data.</text>
</comment>
<dbReference type="Pfam" id="PF04855">
    <property type="entry name" value="SNF5"/>
    <property type="match status" value="1"/>
</dbReference>
<accession>A0A4T0I3H9</accession>
<feature type="compositionally biased region" description="Basic residues" evidence="6">
    <location>
        <begin position="376"/>
        <end position="386"/>
    </location>
</feature>
<feature type="compositionally biased region" description="Low complexity" evidence="6">
    <location>
        <begin position="757"/>
        <end position="768"/>
    </location>
</feature>
<comment type="subcellular location">
    <subcellularLocation>
        <location evidence="1">Nucleus</location>
    </subcellularLocation>
</comment>
<evidence type="ECO:0000256" key="4">
    <source>
        <dbReference type="ARBA" id="ARBA00023163"/>
    </source>
</evidence>
<keyword evidence="3" id="KW-0805">Transcription regulation</keyword>
<evidence type="ECO:0000256" key="1">
    <source>
        <dbReference type="ARBA" id="ARBA00004123"/>
    </source>
</evidence>
<dbReference type="EMBL" id="SPOF01000029">
    <property type="protein sequence ID" value="TIB10669.1"/>
    <property type="molecule type" value="Genomic_DNA"/>
</dbReference>
<keyword evidence="4" id="KW-0804">Transcription</keyword>
<name>A0A4T0I3H9_WALIC</name>
<keyword evidence="5" id="KW-0539">Nucleus</keyword>